<organism evidence="2 3">
    <name type="scientific">Candidatus Shapirobacteria bacterium RBG_13_44_7</name>
    <dbReference type="NCBI Taxonomy" id="1802149"/>
    <lineage>
        <taxon>Bacteria</taxon>
        <taxon>Candidatus Shapironibacteriota</taxon>
    </lineage>
</organism>
<dbReference type="PANTHER" id="PTHR30411:SF9">
    <property type="entry name" value="MULTIFUNCTIONAL SER_THR-TRNA DEACYLASE PROXP-Y"/>
    <property type="match status" value="1"/>
</dbReference>
<accession>A0A1F7SJ14</accession>
<dbReference type="GO" id="GO:0002161">
    <property type="term" value="F:aminoacyl-tRNA deacylase activity"/>
    <property type="evidence" value="ECO:0007669"/>
    <property type="project" value="InterPro"/>
</dbReference>
<dbReference type="AlphaFoldDB" id="A0A1F7SJ14"/>
<dbReference type="InterPro" id="IPR007214">
    <property type="entry name" value="YbaK/aa-tRNA-synth-assoc-dom"/>
</dbReference>
<dbReference type="PANTHER" id="PTHR30411">
    <property type="entry name" value="CYTOPLASMIC PROTEIN"/>
    <property type="match status" value="1"/>
</dbReference>
<dbReference type="Proteomes" id="UP000185874">
    <property type="component" value="Unassembled WGS sequence"/>
</dbReference>
<gene>
    <name evidence="2" type="ORF">A3K55_00855</name>
</gene>
<reference evidence="2 3" key="1">
    <citation type="journal article" date="2016" name="Nat. Commun.">
        <title>Thousands of microbial genomes shed light on interconnected biogeochemical processes in an aquifer system.</title>
        <authorList>
            <person name="Anantharaman K."/>
            <person name="Brown C.T."/>
            <person name="Hug L.A."/>
            <person name="Sharon I."/>
            <person name="Castelle C.J."/>
            <person name="Probst A.J."/>
            <person name="Thomas B.C."/>
            <person name="Singh A."/>
            <person name="Wilkins M.J."/>
            <person name="Karaoz U."/>
            <person name="Brodie E.L."/>
            <person name="Williams K.H."/>
            <person name="Hubbard S.S."/>
            <person name="Banfield J.F."/>
        </authorList>
    </citation>
    <scope>NUCLEOTIDE SEQUENCE [LARGE SCALE GENOMIC DNA]</scope>
</reference>
<dbReference type="Pfam" id="PF04073">
    <property type="entry name" value="tRNA_edit"/>
    <property type="match status" value="1"/>
</dbReference>
<feature type="non-terminal residue" evidence="2">
    <location>
        <position position="147"/>
    </location>
</feature>
<dbReference type="EMBL" id="MGDJ01000013">
    <property type="protein sequence ID" value="OGL53759.1"/>
    <property type="molecule type" value="Genomic_DNA"/>
</dbReference>
<sequence>MEPFKAIIDLLNQHGIQYQLIKHQPVFTCEQAADVRGTTLHQGAKALLLKTNNYFVLAIMPGDKRLDSKKLKNYLHAKNLRFATPDEVKAQMGCEIGACYPFGSLINIRMIVDSGLSQNQQISFNPGVHNQSIIMKYSDFKSIVSPE</sequence>
<dbReference type="Gene3D" id="3.90.960.10">
    <property type="entry name" value="YbaK/aminoacyl-tRNA synthetase-associated domain"/>
    <property type="match status" value="1"/>
</dbReference>
<proteinExistence type="predicted"/>
<evidence type="ECO:0000313" key="3">
    <source>
        <dbReference type="Proteomes" id="UP000185874"/>
    </source>
</evidence>
<evidence type="ECO:0000259" key="1">
    <source>
        <dbReference type="Pfam" id="PF04073"/>
    </source>
</evidence>
<dbReference type="SUPFAM" id="SSF55826">
    <property type="entry name" value="YbaK/ProRS associated domain"/>
    <property type="match status" value="1"/>
</dbReference>
<name>A0A1F7SJ14_9BACT</name>
<comment type="caution">
    <text evidence="2">The sequence shown here is derived from an EMBL/GenBank/DDBJ whole genome shotgun (WGS) entry which is preliminary data.</text>
</comment>
<protein>
    <recommendedName>
        <fullName evidence="1">YbaK/aminoacyl-tRNA synthetase-associated domain-containing protein</fullName>
    </recommendedName>
</protein>
<feature type="domain" description="YbaK/aminoacyl-tRNA synthetase-associated" evidence="1">
    <location>
        <begin position="23"/>
        <end position="141"/>
    </location>
</feature>
<dbReference type="InterPro" id="IPR036754">
    <property type="entry name" value="YbaK/aa-tRNA-synt-asso_dom_sf"/>
</dbReference>
<evidence type="ECO:0000313" key="2">
    <source>
        <dbReference type="EMBL" id="OGL53759.1"/>
    </source>
</evidence>